<sequence length="198" mass="22360">MDDESYRALVGELRTALAKSTAGKDATASIPAWPLPARNEDIEAWECRNGESMSPSYRTFLLIQDGWPDYASDFTIAGALPARFEAAWRDIRETVEIEREEWRQSFGEDTPEAIARYEREGSGLNELETDYSPYVPDKICFGTDFNGGLLFFDPARRSRRGEMQVFRWYVGGGTQAIFESFAAMLRADLAELKAQDDA</sequence>
<dbReference type="Proteomes" id="UP000054911">
    <property type="component" value="Unassembled WGS sequence"/>
</dbReference>
<proteinExistence type="predicted"/>
<dbReference type="EMBL" id="FCOE02000032">
    <property type="protein sequence ID" value="SAK90089.1"/>
    <property type="molecule type" value="Genomic_DNA"/>
</dbReference>
<gene>
    <name evidence="2" type="ORF">AWB80_06377</name>
</gene>
<feature type="domain" description="Knr4/Smi1-like" evidence="1">
    <location>
        <begin position="36"/>
        <end position="187"/>
    </location>
</feature>
<evidence type="ECO:0000313" key="2">
    <source>
        <dbReference type="EMBL" id="SAK90089.1"/>
    </source>
</evidence>
<name>A0A158D683_9BURK</name>
<dbReference type="AlphaFoldDB" id="A0A158D683"/>
<dbReference type="STRING" id="1777141.AWB80_06377"/>
<organism evidence="2 3">
    <name type="scientific">Caballeronia pedi</name>
    <dbReference type="NCBI Taxonomy" id="1777141"/>
    <lineage>
        <taxon>Bacteria</taxon>
        <taxon>Pseudomonadati</taxon>
        <taxon>Pseudomonadota</taxon>
        <taxon>Betaproteobacteria</taxon>
        <taxon>Burkholderiales</taxon>
        <taxon>Burkholderiaceae</taxon>
        <taxon>Caballeronia</taxon>
    </lineage>
</organism>
<dbReference type="Gene3D" id="3.40.1580.10">
    <property type="entry name" value="SMI1/KNR4-like"/>
    <property type="match status" value="1"/>
</dbReference>
<reference evidence="2" key="1">
    <citation type="submission" date="2016-01" db="EMBL/GenBank/DDBJ databases">
        <authorList>
            <person name="Peeters C."/>
        </authorList>
    </citation>
    <scope>NUCLEOTIDE SEQUENCE [LARGE SCALE GENOMIC DNA]</scope>
    <source>
        <strain evidence="2">LMG 29323</strain>
    </source>
</reference>
<dbReference type="Pfam" id="PF09346">
    <property type="entry name" value="SMI1_KNR4"/>
    <property type="match status" value="1"/>
</dbReference>
<dbReference type="RefSeq" id="WP_061178693.1">
    <property type="nucleotide sequence ID" value="NZ_FCOE02000032.1"/>
</dbReference>
<protein>
    <recommendedName>
        <fullName evidence="1">Knr4/Smi1-like domain-containing protein</fullName>
    </recommendedName>
</protein>
<dbReference type="OrthoDB" id="8087874at2"/>
<evidence type="ECO:0000313" key="3">
    <source>
        <dbReference type="Proteomes" id="UP000054911"/>
    </source>
</evidence>
<accession>A0A158D683</accession>
<dbReference type="InterPro" id="IPR018958">
    <property type="entry name" value="Knr4/Smi1-like_dom"/>
</dbReference>
<evidence type="ECO:0000259" key="1">
    <source>
        <dbReference type="SMART" id="SM00860"/>
    </source>
</evidence>
<dbReference type="SUPFAM" id="SSF160631">
    <property type="entry name" value="SMI1/KNR4-like"/>
    <property type="match status" value="1"/>
</dbReference>
<keyword evidence="3" id="KW-1185">Reference proteome</keyword>
<dbReference type="InterPro" id="IPR037883">
    <property type="entry name" value="Knr4/Smi1-like_sf"/>
</dbReference>
<dbReference type="SMART" id="SM00860">
    <property type="entry name" value="SMI1_KNR4"/>
    <property type="match status" value="1"/>
</dbReference>
<comment type="caution">
    <text evidence="2">The sequence shown here is derived from an EMBL/GenBank/DDBJ whole genome shotgun (WGS) entry which is preliminary data.</text>
</comment>